<dbReference type="Pfam" id="PF05154">
    <property type="entry name" value="TM2"/>
    <property type="match status" value="1"/>
</dbReference>
<gene>
    <name evidence="7" type="ORF">HMPREF0661_04220</name>
</gene>
<evidence type="ECO:0000256" key="2">
    <source>
        <dbReference type="ARBA" id="ARBA00022692"/>
    </source>
</evidence>
<name>A0A096AV31_9BACT</name>
<evidence type="ECO:0000259" key="6">
    <source>
        <dbReference type="Pfam" id="PF05154"/>
    </source>
</evidence>
<dbReference type="AlphaFoldDB" id="A0A096AV31"/>
<feature type="transmembrane region" description="Helical" evidence="5">
    <location>
        <begin position="50"/>
        <end position="69"/>
    </location>
</feature>
<dbReference type="InterPro" id="IPR007829">
    <property type="entry name" value="TM2"/>
</dbReference>
<dbReference type="EMBL" id="JRNS01000241">
    <property type="protein sequence ID" value="KGF50933.1"/>
    <property type="molecule type" value="Genomic_DNA"/>
</dbReference>
<sequence length="113" mass="12535">MESDKVNHILMMLSSKIPAGSIPSVRTRLENIDISESEILALHSQMKDPLLSILLSIFIGSLGIDRFYIGDVGLGIGKLLTAGGCGIWWLIDIFLIVDATKRKNLETLSYYLR</sequence>
<keyword evidence="3 5" id="KW-1133">Transmembrane helix</keyword>
<dbReference type="Proteomes" id="UP000029578">
    <property type="component" value="Unassembled WGS sequence"/>
</dbReference>
<dbReference type="RefSeq" id="WP_036863464.1">
    <property type="nucleotide sequence ID" value="NZ_JRNS01000241.1"/>
</dbReference>
<evidence type="ECO:0000313" key="7">
    <source>
        <dbReference type="EMBL" id="KGF50933.1"/>
    </source>
</evidence>
<feature type="domain" description="TM2" evidence="6">
    <location>
        <begin position="46"/>
        <end position="94"/>
    </location>
</feature>
<evidence type="ECO:0000256" key="5">
    <source>
        <dbReference type="SAM" id="Phobius"/>
    </source>
</evidence>
<accession>A0A096AV31</accession>
<feature type="transmembrane region" description="Helical" evidence="5">
    <location>
        <begin position="75"/>
        <end position="97"/>
    </location>
</feature>
<evidence type="ECO:0000313" key="8">
    <source>
        <dbReference type="Proteomes" id="UP000029578"/>
    </source>
</evidence>
<dbReference type="PANTHER" id="PTHR21016:SF25">
    <property type="entry name" value="TM2 DOMAIN-CONTAINING PROTEIN DDB_G0277895-RELATED"/>
    <property type="match status" value="1"/>
</dbReference>
<evidence type="ECO:0000256" key="3">
    <source>
        <dbReference type="ARBA" id="ARBA00022989"/>
    </source>
</evidence>
<comment type="caution">
    <text evidence="7">The sequence shown here is derived from an EMBL/GenBank/DDBJ whole genome shotgun (WGS) entry which is preliminary data.</text>
</comment>
<organism evidence="7 8">
    <name type="scientific">Prevotella melaninogenica DNF00666</name>
    <dbReference type="NCBI Taxonomy" id="1401073"/>
    <lineage>
        <taxon>Bacteria</taxon>
        <taxon>Pseudomonadati</taxon>
        <taxon>Bacteroidota</taxon>
        <taxon>Bacteroidia</taxon>
        <taxon>Bacteroidales</taxon>
        <taxon>Prevotellaceae</taxon>
        <taxon>Prevotella</taxon>
    </lineage>
</organism>
<evidence type="ECO:0000256" key="1">
    <source>
        <dbReference type="ARBA" id="ARBA00004141"/>
    </source>
</evidence>
<keyword evidence="2 5" id="KW-0812">Transmembrane</keyword>
<evidence type="ECO:0000256" key="4">
    <source>
        <dbReference type="ARBA" id="ARBA00023136"/>
    </source>
</evidence>
<comment type="subcellular location">
    <subcellularLocation>
        <location evidence="1">Membrane</location>
        <topology evidence="1">Multi-pass membrane protein</topology>
    </subcellularLocation>
</comment>
<dbReference type="PANTHER" id="PTHR21016">
    <property type="entry name" value="BETA-AMYLOID BINDING PROTEIN-RELATED"/>
    <property type="match status" value="1"/>
</dbReference>
<protein>
    <submittedName>
        <fullName evidence="7">Membrane protein</fullName>
    </submittedName>
</protein>
<dbReference type="GO" id="GO:0016020">
    <property type="term" value="C:membrane"/>
    <property type="evidence" value="ECO:0007669"/>
    <property type="project" value="UniProtKB-SubCell"/>
</dbReference>
<reference evidence="7 8" key="1">
    <citation type="submission" date="2014-07" db="EMBL/GenBank/DDBJ databases">
        <authorList>
            <person name="McCorrison J."/>
            <person name="Sanka R."/>
            <person name="Torralba M."/>
            <person name="Gillis M."/>
            <person name="Haft D.H."/>
            <person name="Methe B."/>
            <person name="Sutton G."/>
            <person name="Nelson K.E."/>
        </authorList>
    </citation>
    <scope>NUCLEOTIDE SEQUENCE [LARGE SCALE GENOMIC DNA]</scope>
    <source>
        <strain evidence="7 8">DNF00666</strain>
    </source>
</reference>
<proteinExistence type="predicted"/>
<dbReference type="InterPro" id="IPR050932">
    <property type="entry name" value="TM2D1-3-like"/>
</dbReference>
<keyword evidence="4 5" id="KW-0472">Membrane</keyword>